<accession>A0A9W9S9I8</accession>
<dbReference type="Proteomes" id="UP001147752">
    <property type="component" value="Unassembled WGS sequence"/>
</dbReference>
<organism evidence="1 2">
    <name type="scientific">Penicillium concentricum</name>
    <dbReference type="NCBI Taxonomy" id="293559"/>
    <lineage>
        <taxon>Eukaryota</taxon>
        <taxon>Fungi</taxon>
        <taxon>Dikarya</taxon>
        <taxon>Ascomycota</taxon>
        <taxon>Pezizomycotina</taxon>
        <taxon>Eurotiomycetes</taxon>
        <taxon>Eurotiomycetidae</taxon>
        <taxon>Eurotiales</taxon>
        <taxon>Aspergillaceae</taxon>
        <taxon>Penicillium</taxon>
    </lineage>
</organism>
<proteinExistence type="predicted"/>
<dbReference type="GeneID" id="81463485"/>
<dbReference type="RefSeq" id="XP_056580552.1">
    <property type="nucleotide sequence ID" value="XM_056724302.1"/>
</dbReference>
<reference evidence="1" key="2">
    <citation type="journal article" date="2023" name="IMA Fungus">
        <title>Comparative genomic study of the Penicillium genus elucidates a diverse pangenome and 15 lateral gene transfer events.</title>
        <authorList>
            <person name="Petersen C."/>
            <person name="Sorensen T."/>
            <person name="Nielsen M.R."/>
            <person name="Sondergaard T.E."/>
            <person name="Sorensen J.L."/>
            <person name="Fitzpatrick D.A."/>
            <person name="Frisvad J.C."/>
            <person name="Nielsen K.L."/>
        </authorList>
    </citation>
    <scope>NUCLEOTIDE SEQUENCE</scope>
    <source>
        <strain evidence="1">IBT 3081</strain>
    </source>
</reference>
<gene>
    <name evidence="1" type="ORF">N7517_006572</name>
</gene>
<sequence length="70" mass="8358">MPEPSTWRCWLEMGNSHENRRPGYRFGEWTMKVIHSYLGPFRGNLMTQTQKKSPSQIFRIQELKEIAECI</sequence>
<dbReference type="AlphaFoldDB" id="A0A9W9S9I8"/>
<evidence type="ECO:0000313" key="1">
    <source>
        <dbReference type="EMBL" id="KAJ5374566.1"/>
    </source>
</evidence>
<name>A0A9W9S9I8_9EURO</name>
<keyword evidence="2" id="KW-1185">Reference proteome</keyword>
<comment type="caution">
    <text evidence="1">The sequence shown here is derived from an EMBL/GenBank/DDBJ whole genome shotgun (WGS) entry which is preliminary data.</text>
</comment>
<protein>
    <submittedName>
        <fullName evidence="1">Uncharacterized protein</fullName>
    </submittedName>
</protein>
<dbReference type="EMBL" id="JAPZBT010000002">
    <property type="protein sequence ID" value="KAJ5374566.1"/>
    <property type="molecule type" value="Genomic_DNA"/>
</dbReference>
<reference evidence="1" key="1">
    <citation type="submission" date="2022-12" db="EMBL/GenBank/DDBJ databases">
        <authorList>
            <person name="Petersen C."/>
        </authorList>
    </citation>
    <scope>NUCLEOTIDE SEQUENCE</scope>
    <source>
        <strain evidence="1">IBT 3081</strain>
    </source>
</reference>
<evidence type="ECO:0000313" key="2">
    <source>
        <dbReference type="Proteomes" id="UP001147752"/>
    </source>
</evidence>